<dbReference type="EMBL" id="NGMO01000002">
    <property type="protein sequence ID" value="OTP11146.1"/>
    <property type="molecule type" value="Genomic_DNA"/>
</dbReference>
<feature type="transmembrane region" description="Helical" evidence="3">
    <location>
        <begin position="316"/>
        <end position="332"/>
    </location>
</feature>
<evidence type="ECO:0000256" key="1">
    <source>
        <dbReference type="ARBA" id="ARBA00023015"/>
    </source>
</evidence>
<dbReference type="PANTHER" id="PTHR30185">
    <property type="entry name" value="CRYPTIC BETA-GLUCOSIDE BGL OPERON ANTITERMINATOR"/>
    <property type="match status" value="1"/>
</dbReference>
<accession>A0A242K271</accession>
<dbReference type="Proteomes" id="UP000194933">
    <property type="component" value="Unassembled WGS sequence"/>
</dbReference>
<evidence type="ECO:0000313" key="5">
    <source>
        <dbReference type="EMBL" id="OTP11146.1"/>
    </source>
</evidence>
<feature type="domain" description="Mga helix-turn-helix" evidence="4">
    <location>
        <begin position="83"/>
        <end position="163"/>
    </location>
</feature>
<dbReference type="InterPro" id="IPR050661">
    <property type="entry name" value="BglG_antiterminators"/>
</dbReference>
<dbReference type="InterPro" id="IPR007737">
    <property type="entry name" value="Mga_HTH"/>
</dbReference>
<comment type="caution">
    <text evidence="5">The sequence shown here is derived from an EMBL/GenBank/DDBJ whole genome shotgun (WGS) entry which is preliminary data.</text>
</comment>
<proteinExistence type="predicted"/>
<evidence type="ECO:0000259" key="4">
    <source>
        <dbReference type="Pfam" id="PF05043"/>
    </source>
</evidence>
<evidence type="ECO:0000313" key="6">
    <source>
        <dbReference type="Proteomes" id="UP000194933"/>
    </source>
</evidence>
<keyword evidence="3" id="KW-0472">Membrane</keyword>
<keyword evidence="3" id="KW-0812">Transmembrane</keyword>
<gene>
    <name evidence="5" type="ORF">A5844_001280</name>
</gene>
<dbReference type="PANTHER" id="PTHR30185:SF18">
    <property type="entry name" value="TRANSCRIPTIONAL REGULATOR MTLR"/>
    <property type="match status" value="1"/>
</dbReference>
<keyword evidence="6" id="KW-1185">Reference proteome</keyword>
<evidence type="ECO:0000256" key="3">
    <source>
        <dbReference type="SAM" id="Phobius"/>
    </source>
</evidence>
<keyword evidence="3" id="KW-1133">Transmembrane helix</keyword>
<name>A0A242K271_9ENTE</name>
<keyword evidence="2" id="KW-0804">Transcription</keyword>
<dbReference type="STRING" id="1987383.A5844_001280"/>
<protein>
    <recommendedName>
        <fullName evidence="4">Mga helix-turn-helix domain-containing protein</fullName>
    </recommendedName>
</protein>
<sequence>MFKEQLLDYQSEKEYLLIRLLYLENFKLGKNEICTKLNISYPTLKKTIERCNDYFQKFFPYDKLQLITDVHEILFEEDPQIPVDALTKFFFIESDKYILLDLLYRKPSLSRHSLAEKLNISTTTLNLLIVQCNELLQEFDLCIKNGKVEGNVFQYFYFYFLFYWETETTPIYELYSLKNETLINFIEEEYQQKIGIVEQRKLSLWGILLREKRKLFTCDNIKKIQDSHIPNVENTELFHTFRNFFHKNWKELSSYEVECVAYVTYLFFNSFEILDQKTVDLHSIHINDQRHLLMSKIILLLQDDYNFCLLYTSRCVYLIYRVVLFYLLFFILY</sequence>
<dbReference type="RefSeq" id="WP_086284386.1">
    <property type="nucleotide sequence ID" value="NZ_NGMO01000002.1"/>
</dbReference>
<evidence type="ECO:0000256" key="2">
    <source>
        <dbReference type="ARBA" id="ARBA00023163"/>
    </source>
</evidence>
<dbReference type="Pfam" id="PF05043">
    <property type="entry name" value="Mga"/>
    <property type="match status" value="1"/>
</dbReference>
<dbReference type="AlphaFoldDB" id="A0A242K271"/>
<reference evidence="5 6" key="1">
    <citation type="submission" date="2017-05" db="EMBL/GenBank/DDBJ databases">
        <title>The Genome Sequence of Enterococcus sp. 10A9_DIV0425.</title>
        <authorList>
            <consortium name="The Broad Institute Genomics Platform"/>
            <consortium name="The Broad Institute Genomic Center for Infectious Diseases"/>
            <person name="Earl A."/>
            <person name="Manson A."/>
            <person name="Schwartman J."/>
            <person name="Gilmore M."/>
            <person name="Abouelleil A."/>
            <person name="Cao P."/>
            <person name="Chapman S."/>
            <person name="Cusick C."/>
            <person name="Shea T."/>
            <person name="Young S."/>
            <person name="Neafsey D."/>
            <person name="Nusbaum C."/>
            <person name="Birren B."/>
        </authorList>
    </citation>
    <scope>NUCLEOTIDE SEQUENCE [LARGE SCALE GENOMIC DNA]</scope>
    <source>
        <strain evidence="5 6">10A9_DIV0425</strain>
    </source>
</reference>
<organism evidence="5 6">
    <name type="scientific">Candidatus Enterococcus wittei</name>
    <dbReference type="NCBI Taxonomy" id="1987383"/>
    <lineage>
        <taxon>Bacteria</taxon>
        <taxon>Bacillati</taxon>
        <taxon>Bacillota</taxon>
        <taxon>Bacilli</taxon>
        <taxon>Lactobacillales</taxon>
        <taxon>Enterococcaceae</taxon>
        <taxon>Enterococcus</taxon>
    </lineage>
</organism>
<keyword evidence="1" id="KW-0805">Transcription regulation</keyword>